<feature type="compositionally biased region" description="Polar residues" evidence="1">
    <location>
        <begin position="667"/>
        <end position="676"/>
    </location>
</feature>
<sequence length="1455" mass="162188">MVDTRNPPCVVGSGSKNQRRDMNGKITLEAGATTIPLIARPTVLVGGADIGECGSAKSSPSMNSLTKCRRSKRKVYGMRQGRHYYRAGNSERGGDDLSLCESSDGMLSPSPRSRRKRDRGDSILSIDASEEYSDGESSWWIAGGEDKGDMRNSDAGGEVWRDSRSKTPPSSTKRLRVGSVQSLMMTMEAECGQQVSSTDKDVCCPPPNGKPDEKPIGIVEPDFNNAAIPSSPCLTASSRLSPISHEETNQYLGAGDTGRQKAMTVGPSAICEPQSPISWDSEDVNVIRRIQQSLAGSTDISVDGKAALERAFDRNKVAESLEEAFPFDDEISSLSPDVGKFARESSADDTEDIEQSLCLDSSIVTPCGFCFYNSVDERWDVMHRPLSSRFNQKNKARTEKHNVERVTETPMPLDVSKVNESFIASRCASNPVLVAHLEHESCSSSTGSESPSVTLAPKNGNSMEPPGRRPPLPPPYDLVKSILKWSELADIWLLLRDELISRGFSKRCCTKISPQSLCVESRQGEKILLGSMFSKYLNKAQKSCRKPNCHSNTNKSVKGVAQCSFPSHALCFDDCIDILSTLVSVASLSTRLYDNSTGKWRINYPCPDTLPHQQLHSFCEDFSSIVPSKLHSEFANQLVEKCFRCEDEESVRPNLLQPLQSAISGIDNSSQQISFDESNKADNVDSRKNLTPRRGRGRPRKDSTASSNGQTDNTNNKKTEKKKHGKAGKIEKKIKTEKTETGKTEKGGMTEKTKKVEKKKGGRELAQIQRDEGGTASADRDIVQLFASDFNNRFDPNLHGRSKRKIKSVVRFDATPLSSLQQKRMRDIAGKTGNGFICPQCSELCPYDARECNACHLPCRYVAGTGVVVCRERNDVTSAQPSLYETGKTNHKEILSKTPKTPQKSVLPDQSASKSPPKADKNKTEKTVASAEIARNNSNSIEKQSQAMDAKSTSSTSLKSQKQAGGCGFPVEDCEVCFEPFPAGKACQKHRKLVHGLDKNTFGCPYCSKTYKSMIERRKHVIKFHPKKPWKVSQKERDTKKLLIYTCHLCGHKATGHGIRSHYRALHQIASNTVLDKIRCLCPFCLDKNNEEILFKTEQDLLAHMAKSHSGCIVIERSVLNLGGDDLLGRCSPQKKQKSNDLEANDEKEIEKQSNTEKCRKAKKVGKEDKSDVHVLKQNWNKLDFAPILYACDIDTKSCKDTEGFDKTIEQIDVKCDVLQRTLESLSVPKKSKDRSDKSHAGTEEEEYLEEWKVFQRGLRDRSQWADGERIEKLKYKETCEHMLRVLSYENRNRKRTKGEIEYKAFLSRPLKFVSAKEMESVGKERSCVEENCELCNGDFARVVVTDEEIKNVGGDILKAIPIPITKEDSDEGVLSPPFYPYSLDDIPHLESSAPVKEQNSNHLATNESRSSRRRDHLYKLSAMKNNLLFIQKYNKGLINPSKDELRKMNSSNQR</sequence>
<feature type="region of interest" description="Disordered" evidence="1">
    <location>
        <begin position="1"/>
        <end position="22"/>
    </location>
</feature>
<dbReference type="SMART" id="SM00355">
    <property type="entry name" value="ZnF_C2H2"/>
    <property type="match status" value="4"/>
</dbReference>
<feature type="compositionally biased region" description="Polar residues" evidence="1">
    <location>
        <begin position="704"/>
        <end position="716"/>
    </location>
</feature>
<proteinExistence type="predicted"/>
<protein>
    <recommendedName>
        <fullName evidence="2">C2H2-type domain-containing protein</fullName>
    </recommendedName>
</protein>
<evidence type="ECO:0000256" key="1">
    <source>
        <dbReference type="SAM" id="MobiDB-lite"/>
    </source>
</evidence>
<organism evidence="3">
    <name type="scientific">Ditylum brightwellii</name>
    <dbReference type="NCBI Taxonomy" id="49249"/>
    <lineage>
        <taxon>Eukaryota</taxon>
        <taxon>Sar</taxon>
        <taxon>Stramenopiles</taxon>
        <taxon>Ochrophyta</taxon>
        <taxon>Bacillariophyta</taxon>
        <taxon>Mediophyceae</taxon>
        <taxon>Lithodesmiophycidae</taxon>
        <taxon>Lithodesmiales</taxon>
        <taxon>Lithodesmiaceae</taxon>
        <taxon>Ditylum</taxon>
    </lineage>
</organism>
<feature type="region of interest" description="Disordered" evidence="1">
    <location>
        <begin position="442"/>
        <end position="471"/>
    </location>
</feature>
<feature type="compositionally biased region" description="Low complexity" evidence="1">
    <location>
        <begin position="442"/>
        <end position="452"/>
    </location>
</feature>
<feature type="compositionally biased region" description="Basic and acidic residues" evidence="1">
    <location>
        <begin position="677"/>
        <end position="688"/>
    </location>
</feature>
<feature type="compositionally biased region" description="Basic residues" evidence="1">
    <location>
        <begin position="690"/>
        <end position="699"/>
    </location>
</feature>
<feature type="compositionally biased region" description="Basic and acidic residues" evidence="1">
    <location>
        <begin position="728"/>
        <end position="754"/>
    </location>
</feature>
<feature type="compositionally biased region" description="Polar residues" evidence="1">
    <location>
        <begin position="1398"/>
        <end position="1409"/>
    </location>
</feature>
<evidence type="ECO:0000313" key="3">
    <source>
        <dbReference type="EMBL" id="CAD9346261.1"/>
    </source>
</evidence>
<dbReference type="EMBL" id="HBGN01029882">
    <property type="protein sequence ID" value="CAD9346261.1"/>
    <property type="molecule type" value="Transcribed_RNA"/>
</dbReference>
<feature type="compositionally biased region" description="Polar residues" evidence="1">
    <location>
        <begin position="935"/>
        <end position="947"/>
    </location>
</feature>
<feature type="domain" description="C2H2-type" evidence="2">
    <location>
        <begin position="974"/>
        <end position="995"/>
    </location>
</feature>
<feature type="domain" description="C2H2-type" evidence="2">
    <location>
        <begin position="1004"/>
        <end position="1025"/>
    </location>
</feature>
<feature type="region of interest" description="Disordered" evidence="1">
    <location>
        <begin position="1133"/>
        <end position="1163"/>
    </location>
</feature>
<reference evidence="3" key="1">
    <citation type="submission" date="2021-01" db="EMBL/GenBank/DDBJ databases">
        <authorList>
            <person name="Corre E."/>
            <person name="Pelletier E."/>
            <person name="Niang G."/>
            <person name="Scheremetjew M."/>
            <person name="Finn R."/>
            <person name="Kale V."/>
            <person name="Holt S."/>
            <person name="Cochrane G."/>
            <person name="Meng A."/>
            <person name="Brown T."/>
            <person name="Cohen L."/>
        </authorList>
    </citation>
    <scope>NUCLEOTIDE SEQUENCE</scope>
    <source>
        <strain evidence="3">Pop2</strain>
    </source>
</reference>
<gene>
    <name evidence="3" type="ORF">DBRI1063_LOCUS19279</name>
</gene>
<feature type="region of interest" description="Disordered" evidence="1">
    <location>
        <begin position="667"/>
        <end position="776"/>
    </location>
</feature>
<feature type="region of interest" description="Disordered" evidence="1">
    <location>
        <begin position="881"/>
        <end position="965"/>
    </location>
</feature>
<feature type="region of interest" description="Disordered" evidence="1">
    <location>
        <begin position="1393"/>
        <end position="1416"/>
    </location>
</feature>
<accession>A0A7S2EMM0</accession>
<feature type="compositionally biased region" description="Polar residues" evidence="1">
    <location>
        <begin position="898"/>
        <end position="914"/>
    </location>
</feature>
<evidence type="ECO:0000259" key="2">
    <source>
        <dbReference type="PROSITE" id="PS00028"/>
    </source>
</evidence>
<feature type="compositionally biased region" description="Low complexity" evidence="1">
    <location>
        <begin position="951"/>
        <end position="963"/>
    </location>
</feature>
<name>A0A7S2EMM0_9STRA</name>
<feature type="region of interest" description="Disordered" evidence="1">
    <location>
        <begin position="86"/>
        <end position="175"/>
    </location>
</feature>
<feature type="compositionally biased region" description="Basic and acidic residues" evidence="1">
    <location>
        <begin position="917"/>
        <end position="926"/>
    </location>
</feature>
<dbReference type="InterPro" id="IPR013087">
    <property type="entry name" value="Znf_C2H2_type"/>
</dbReference>
<dbReference type="PROSITE" id="PS00028">
    <property type="entry name" value="ZINC_FINGER_C2H2_1"/>
    <property type="match status" value="2"/>
</dbReference>
<feature type="compositionally biased region" description="Basic and acidic residues" evidence="1">
    <location>
        <begin position="1138"/>
        <end position="1163"/>
    </location>
</feature>